<protein>
    <submittedName>
        <fullName evidence="2">Uncharacterized protein</fullName>
    </submittedName>
</protein>
<feature type="compositionally biased region" description="Low complexity" evidence="1">
    <location>
        <begin position="213"/>
        <end position="227"/>
    </location>
</feature>
<dbReference type="EMBL" id="MCGT01000035">
    <property type="protein sequence ID" value="ORX47023.1"/>
    <property type="molecule type" value="Genomic_DNA"/>
</dbReference>
<gene>
    <name evidence="2" type="ORF">DM01DRAFT_1410405</name>
</gene>
<name>A0A1X2G7F1_9FUNG</name>
<dbReference type="Proteomes" id="UP000242146">
    <property type="component" value="Unassembled WGS sequence"/>
</dbReference>
<comment type="caution">
    <text evidence="2">The sequence shown here is derived from an EMBL/GenBank/DDBJ whole genome shotgun (WGS) entry which is preliminary data.</text>
</comment>
<reference evidence="2 3" key="1">
    <citation type="submission" date="2016-07" db="EMBL/GenBank/DDBJ databases">
        <title>Pervasive Adenine N6-methylation of Active Genes in Fungi.</title>
        <authorList>
            <consortium name="DOE Joint Genome Institute"/>
            <person name="Mondo S.J."/>
            <person name="Dannebaum R.O."/>
            <person name="Kuo R.C."/>
            <person name="Labutti K."/>
            <person name="Haridas S."/>
            <person name="Kuo A."/>
            <person name="Salamov A."/>
            <person name="Ahrendt S.R."/>
            <person name="Lipzen A."/>
            <person name="Sullivan W."/>
            <person name="Andreopoulos W.B."/>
            <person name="Clum A."/>
            <person name="Lindquist E."/>
            <person name="Daum C."/>
            <person name="Ramamoorthy G.K."/>
            <person name="Gryganskyi A."/>
            <person name="Culley D."/>
            <person name="Magnuson J.K."/>
            <person name="James T.Y."/>
            <person name="O'Malley M.A."/>
            <person name="Stajich J.E."/>
            <person name="Spatafora J.W."/>
            <person name="Visel A."/>
            <person name="Grigoriev I.V."/>
        </authorList>
    </citation>
    <scope>NUCLEOTIDE SEQUENCE [LARGE SCALE GENOMIC DNA]</scope>
    <source>
        <strain evidence="2 3">NRRL 3301</strain>
    </source>
</reference>
<evidence type="ECO:0000313" key="3">
    <source>
        <dbReference type="Proteomes" id="UP000242146"/>
    </source>
</evidence>
<accession>A0A1X2G7F1</accession>
<keyword evidence="3" id="KW-1185">Reference proteome</keyword>
<dbReference type="STRING" id="101127.A0A1X2G7F1"/>
<feature type="region of interest" description="Disordered" evidence="1">
    <location>
        <begin position="205"/>
        <end position="227"/>
    </location>
</feature>
<organism evidence="2 3">
    <name type="scientific">Hesseltinella vesiculosa</name>
    <dbReference type="NCBI Taxonomy" id="101127"/>
    <lineage>
        <taxon>Eukaryota</taxon>
        <taxon>Fungi</taxon>
        <taxon>Fungi incertae sedis</taxon>
        <taxon>Mucoromycota</taxon>
        <taxon>Mucoromycotina</taxon>
        <taxon>Mucoromycetes</taxon>
        <taxon>Mucorales</taxon>
        <taxon>Cunninghamellaceae</taxon>
        <taxon>Hesseltinella</taxon>
    </lineage>
</organism>
<evidence type="ECO:0000256" key="1">
    <source>
        <dbReference type="SAM" id="MobiDB-lite"/>
    </source>
</evidence>
<dbReference type="AlphaFoldDB" id="A0A1X2G7F1"/>
<dbReference type="OrthoDB" id="2267579at2759"/>
<proteinExistence type="predicted"/>
<evidence type="ECO:0000313" key="2">
    <source>
        <dbReference type="EMBL" id="ORX47023.1"/>
    </source>
</evidence>
<sequence>MENLSQDDITKFLEIARQLETANITTRNRDRGFDEGPRALPDSIMATLEEASKKAIKSLVESFGKHVAIYEGGVWTQPGATNPQFINELKRANLDVNQVVSRMYKDGERLRRSGRGATEILEDLQEILNDLPTPDPRLELVAEKVEQLAVYGFAGAKRIDQEAREITIKALNIPAYVGHLESIEEDDKDMAFTVEVNRIQEARFEEFTQPQFQQNNKLNNPSPSNNQ</sequence>